<dbReference type="STRING" id="1194083.BN12_350035"/>
<dbReference type="SUPFAM" id="SSF46785">
    <property type="entry name" value="Winged helix' DNA-binding domain"/>
    <property type="match status" value="1"/>
</dbReference>
<keyword evidence="2" id="KW-0663">Pyridoxal phosphate</keyword>
<dbReference type="InterPro" id="IPR015422">
    <property type="entry name" value="PyrdxlP-dep_Trfase_small"/>
</dbReference>
<evidence type="ECO:0000256" key="3">
    <source>
        <dbReference type="ARBA" id="ARBA00023015"/>
    </source>
</evidence>
<evidence type="ECO:0000256" key="4">
    <source>
        <dbReference type="ARBA" id="ARBA00023125"/>
    </source>
</evidence>
<name>A0A077M3R8_9MICO</name>
<accession>A0A077M3R8</accession>
<gene>
    <name evidence="7" type="ORF">BN12_350035</name>
</gene>
<dbReference type="Gene3D" id="3.90.1150.10">
    <property type="entry name" value="Aspartate Aminotransferase, domain 1"/>
    <property type="match status" value="1"/>
</dbReference>
<dbReference type="CDD" id="cd00609">
    <property type="entry name" value="AAT_like"/>
    <property type="match status" value="1"/>
</dbReference>
<organism evidence="7 8">
    <name type="scientific">Nostocoides japonicum T1-X7</name>
    <dbReference type="NCBI Taxonomy" id="1194083"/>
    <lineage>
        <taxon>Bacteria</taxon>
        <taxon>Bacillati</taxon>
        <taxon>Actinomycetota</taxon>
        <taxon>Actinomycetes</taxon>
        <taxon>Micrococcales</taxon>
        <taxon>Intrasporangiaceae</taxon>
        <taxon>Nostocoides</taxon>
    </lineage>
</organism>
<sequence>MVSISAQVEEATPVGIAGALSRMITSGELAPGTRLPTVRDLAADLGVSPATVSLAWRTLRTAGLVTSRGRSGSFVRSGTRAWLPSRYRGLDGSYAARLDLSRGTPDPLLLPSIGEVLEQAAVESRRSERTGTYLRKPDIAPLHDLLRETWPGPVESLTVTNGALDGIDRALGALVHFGDRVAVESPTFPPFLDLLEAHGLAPVPFDLDACGPRVPSFRVALRRAPAVVLLQPRAHNPTGVSTTPERAEALAGVLRRTREADRAVVVEDDHAWAISSAPMVSLGRWLPDRVVHVRSFSKSHGPDLRIGALGGPREIVDRIVSRRLLGPGWTSRLTQSLLWGLLTHPDALATVERAREAYAARQRSFSESLARQGVSMPVADGLNAWLPVSLEQSALTHLVAAGILVAPGSPFEVTNPAQGREHVRVTVGVVAEGLADVAAHLAEVARR</sequence>
<keyword evidence="5" id="KW-0804">Transcription</keyword>
<proteinExistence type="inferred from homology"/>
<comment type="similarity">
    <text evidence="1">In the C-terminal section; belongs to the class-I pyridoxal-phosphate-dependent aminotransferase family.</text>
</comment>
<feature type="domain" description="HTH gntR-type" evidence="6">
    <location>
        <begin position="10"/>
        <end position="78"/>
    </location>
</feature>
<dbReference type="AlphaFoldDB" id="A0A077M3R8"/>
<keyword evidence="4" id="KW-0238">DNA-binding</keyword>
<dbReference type="InterPro" id="IPR015424">
    <property type="entry name" value="PyrdxlP-dep_Trfase"/>
</dbReference>
<dbReference type="Proteomes" id="UP000035721">
    <property type="component" value="Unassembled WGS sequence"/>
</dbReference>
<protein>
    <submittedName>
        <fullName evidence="7">Transcriptional regulator with HTH domain and aminotransferase domain</fullName>
    </submittedName>
</protein>
<dbReference type="GO" id="GO:0003677">
    <property type="term" value="F:DNA binding"/>
    <property type="evidence" value="ECO:0007669"/>
    <property type="project" value="UniProtKB-KW"/>
</dbReference>
<evidence type="ECO:0000256" key="5">
    <source>
        <dbReference type="ARBA" id="ARBA00023163"/>
    </source>
</evidence>
<reference evidence="7 8" key="1">
    <citation type="journal article" date="2013" name="ISME J.">
        <title>A metabolic model for members of the genus Tetrasphaera involved in enhanced biological phosphorus removal.</title>
        <authorList>
            <person name="Kristiansen R."/>
            <person name="Nguyen H.T.T."/>
            <person name="Saunders A.M."/>
            <person name="Nielsen J.L."/>
            <person name="Wimmer R."/>
            <person name="Le V.Q."/>
            <person name="McIlroy S.J."/>
            <person name="Petrovski S."/>
            <person name="Seviour R.J."/>
            <person name="Calteau A."/>
            <person name="Nielsen K.L."/>
            <person name="Nielsen P.H."/>
        </authorList>
    </citation>
    <scope>NUCLEOTIDE SEQUENCE [LARGE SCALE GENOMIC DNA]</scope>
    <source>
        <strain evidence="7 8">T1-X7</strain>
    </source>
</reference>
<evidence type="ECO:0000259" key="6">
    <source>
        <dbReference type="PROSITE" id="PS50949"/>
    </source>
</evidence>
<dbReference type="CDD" id="cd07377">
    <property type="entry name" value="WHTH_GntR"/>
    <property type="match status" value="1"/>
</dbReference>
<dbReference type="InterPro" id="IPR004839">
    <property type="entry name" value="Aminotransferase_I/II_large"/>
</dbReference>
<dbReference type="Pfam" id="PF00392">
    <property type="entry name" value="GntR"/>
    <property type="match status" value="1"/>
</dbReference>
<dbReference type="InterPro" id="IPR051446">
    <property type="entry name" value="HTH_trans_reg/aminotransferase"/>
</dbReference>
<dbReference type="Gene3D" id="1.10.10.10">
    <property type="entry name" value="Winged helix-like DNA-binding domain superfamily/Winged helix DNA-binding domain"/>
    <property type="match status" value="1"/>
</dbReference>
<keyword evidence="8" id="KW-1185">Reference proteome</keyword>
<dbReference type="PROSITE" id="PS50949">
    <property type="entry name" value="HTH_GNTR"/>
    <property type="match status" value="1"/>
</dbReference>
<dbReference type="InterPro" id="IPR036390">
    <property type="entry name" value="WH_DNA-bd_sf"/>
</dbReference>
<dbReference type="Gene3D" id="3.40.640.10">
    <property type="entry name" value="Type I PLP-dependent aspartate aminotransferase-like (Major domain)"/>
    <property type="match status" value="1"/>
</dbReference>
<evidence type="ECO:0000256" key="1">
    <source>
        <dbReference type="ARBA" id="ARBA00005384"/>
    </source>
</evidence>
<keyword evidence="7" id="KW-0808">Transferase</keyword>
<evidence type="ECO:0000256" key="2">
    <source>
        <dbReference type="ARBA" id="ARBA00022898"/>
    </source>
</evidence>
<evidence type="ECO:0000313" key="7">
    <source>
        <dbReference type="EMBL" id="CCH78829.1"/>
    </source>
</evidence>
<dbReference type="GO" id="GO:0030170">
    <property type="term" value="F:pyridoxal phosphate binding"/>
    <property type="evidence" value="ECO:0007669"/>
    <property type="project" value="InterPro"/>
</dbReference>
<dbReference type="PANTHER" id="PTHR46577:SF1">
    <property type="entry name" value="HTH-TYPE TRANSCRIPTIONAL REGULATORY PROTEIN GABR"/>
    <property type="match status" value="1"/>
</dbReference>
<comment type="caution">
    <text evidence="7">The sequence shown here is derived from an EMBL/GenBank/DDBJ whole genome shotgun (WGS) entry which is preliminary data.</text>
</comment>
<evidence type="ECO:0000313" key="8">
    <source>
        <dbReference type="Proteomes" id="UP000035721"/>
    </source>
</evidence>
<keyword evidence="7" id="KW-0032">Aminotransferase</keyword>
<dbReference type="GO" id="GO:0008483">
    <property type="term" value="F:transaminase activity"/>
    <property type="evidence" value="ECO:0007669"/>
    <property type="project" value="UniProtKB-KW"/>
</dbReference>
<dbReference type="InterPro" id="IPR036388">
    <property type="entry name" value="WH-like_DNA-bd_sf"/>
</dbReference>
<dbReference type="RefSeq" id="WP_235432316.1">
    <property type="nucleotide sequence ID" value="NZ_HF570958.1"/>
</dbReference>
<dbReference type="EMBL" id="CAJB01000279">
    <property type="protein sequence ID" value="CCH78829.1"/>
    <property type="molecule type" value="Genomic_DNA"/>
</dbReference>
<dbReference type="PANTHER" id="PTHR46577">
    <property type="entry name" value="HTH-TYPE TRANSCRIPTIONAL REGULATORY PROTEIN GABR"/>
    <property type="match status" value="1"/>
</dbReference>
<dbReference type="Pfam" id="PF00155">
    <property type="entry name" value="Aminotran_1_2"/>
    <property type="match status" value="1"/>
</dbReference>
<keyword evidence="3" id="KW-0805">Transcription regulation</keyword>
<dbReference type="GO" id="GO:0003700">
    <property type="term" value="F:DNA-binding transcription factor activity"/>
    <property type="evidence" value="ECO:0007669"/>
    <property type="project" value="InterPro"/>
</dbReference>
<dbReference type="SMART" id="SM00345">
    <property type="entry name" value="HTH_GNTR"/>
    <property type="match status" value="1"/>
</dbReference>
<dbReference type="InterPro" id="IPR015421">
    <property type="entry name" value="PyrdxlP-dep_Trfase_major"/>
</dbReference>
<dbReference type="SUPFAM" id="SSF53383">
    <property type="entry name" value="PLP-dependent transferases"/>
    <property type="match status" value="1"/>
</dbReference>
<dbReference type="InterPro" id="IPR000524">
    <property type="entry name" value="Tscrpt_reg_HTH_GntR"/>
</dbReference>